<keyword evidence="2" id="KW-1185">Reference proteome</keyword>
<name>A0AAN9JIK9_CLITE</name>
<dbReference type="AlphaFoldDB" id="A0AAN9JIK9"/>
<dbReference type="InterPro" id="IPR042885">
    <property type="entry name" value="HIPP47/16"/>
</dbReference>
<dbReference type="EMBL" id="JAYKXN010000003">
    <property type="protein sequence ID" value="KAK7299890.1"/>
    <property type="molecule type" value="Genomic_DNA"/>
</dbReference>
<reference evidence="1 2" key="1">
    <citation type="submission" date="2024-01" db="EMBL/GenBank/DDBJ databases">
        <title>The genomes of 5 underutilized Papilionoideae crops provide insights into root nodulation and disease resistance.</title>
        <authorList>
            <person name="Yuan L."/>
        </authorList>
    </citation>
    <scope>NUCLEOTIDE SEQUENCE [LARGE SCALE GENOMIC DNA]</scope>
    <source>
        <strain evidence="1">LY-2023</strain>
        <tissue evidence="1">Leaf</tissue>
    </source>
</reference>
<dbReference type="Gene3D" id="3.30.70.100">
    <property type="match status" value="1"/>
</dbReference>
<sequence>MKKKIVIKVRVKCDKCRNKALKTAAGEKVSLQGEDKDQVAVTGEGVDAHCLVKTLKKKLGAADMLVAAFVAMAMSSKTSPRIALFGAIERACPCSQGTPKYSNSGIVEDFVFVIMKLWTVLGSLEPIPPRFFRYSLRLLCCNPKSILAFNSECLP</sequence>
<gene>
    <name evidence="1" type="ORF">RJT34_10719</name>
</gene>
<organism evidence="1 2">
    <name type="scientific">Clitoria ternatea</name>
    <name type="common">Butterfly pea</name>
    <dbReference type="NCBI Taxonomy" id="43366"/>
    <lineage>
        <taxon>Eukaryota</taxon>
        <taxon>Viridiplantae</taxon>
        <taxon>Streptophyta</taxon>
        <taxon>Embryophyta</taxon>
        <taxon>Tracheophyta</taxon>
        <taxon>Spermatophyta</taxon>
        <taxon>Magnoliopsida</taxon>
        <taxon>eudicotyledons</taxon>
        <taxon>Gunneridae</taxon>
        <taxon>Pentapetalae</taxon>
        <taxon>rosids</taxon>
        <taxon>fabids</taxon>
        <taxon>Fabales</taxon>
        <taxon>Fabaceae</taxon>
        <taxon>Papilionoideae</taxon>
        <taxon>50 kb inversion clade</taxon>
        <taxon>NPAAA clade</taxon>
        <taxon>indigoferoid/millettioid clade</taxon>
        <taxon>Phaseoleae</taxon>
        <taxon>Clitoria</taxon>
    </lineage>
</organism>
<evidence type="ECO:0008006" key="3">
    <source>
        <dbReference type="Google" id="ProtNLM"/>
    </source>
</evidence>
<dbReference type="PANTHER" id="PTHR46932:SF12">
    <property type="entry name" value="HEAVY METAL-ASSOCIATED ISOPRENYLATED PLANT PROTEIN 47"/>
    <property type="match status" value="1"/>
</dbReference>
<dbReference type="PANTHER" id="PTHR46932">
    <property type="entry name" value="HEAVY METAL-ASSOCIATED ISOPRENYLATED PLANT PROTEIN 47"/>
    <property type="match status" value="1"/>
</dbReference>
<protein>
    <recommendedName>
        <fullName evidence="3">HMA domain-containing protein</fullName>
    </recommendedName>
</protein>
<evidence type="ECO:0000313" key="1">
    <source>
        <dbReference type="EMBL" id="KAK7299890.1"/>
    </source>
</evidence>
<proteinExistence type="predicted"/>
<accession>A0AAN9JIK9</accession>
<comment type="caution">
    <text evidence="1">The sequence shown here is derived from an EMBL/GenBank/DDBJ whole genome shotgun (WGS) entry which is preliminary data.</text>
</comment>
<evidence type="ECO:0000313" key="2">
    <source>
        <dbReference type="Proteomes" id="UP001359559"/>
    </source>
</evidence>
<dbReference type="Proteomes" id="UP001359559">
    <property type="component" value="Unassembled WGS sequence"/>
</dbReference>